<evidence type="ECO:0000256" key="10">
    <source>
        <dbReference type="ARBA" id="ARBA00023304"/>
    </source>
</evidence>
<organism evidence="15 16">
    <name type="scientific">Sutterella wadsworthensis HGA0223</name>
    <dbReference type="NCBI Taxonomy" id="1203554"/>
    <lineage>
        <taxon>Bacteria</taxon>
        <taxon>Pseudomonadati</taxon>
        <taxon>Pseudomonadota</taxon>
        <taxon>Betaproteobacteria</taxon>
        <taxon>Burkholderiales</taxon>
        <taxon>Sutterellaceae</taxon>
        <taxon>Sutterella</taxon>
    </lineage>
</organism>
<dbReference type="NCBIfam" id="TIGR00973">
    <property type="entry name" value="leuA_bact"/>
    <property type="match status" value="1"/>
</dbReference>
<feature type="binding site" evidence="12">
    <location>
        <position position="44"/>
    </location>
    <ligand>
        <name>Mn(2+)</name>
        <dbReference type="ChEBI" id="CHEBI:29035"/>
    </ligand>
</feature>
<evidence type="ECO:0000256" key="11">
    <source>
        <dbReference type="ARBA" id="ARBA00029993"/>
    </source>
</evidence>
<dbReference type="InterPro" id="IPR000891">
    <property type="entry name" value="PYR_CT"/>
</dbReference>
<dbReference type="PANTHER" id="PTHR10277">
    <property type="entry name" value="HOMOCITRATE SYNTHASE-RELATED"/>
    <property type="match status" value="1"/>
</dbReference>
<accession>S3BIJ4</accession>
<dbReference type="Gene3D" id="3.20.20.70">
    <property type="entry name" value="Aldolase class I"/>
    <property type="match status" value="1"/>
</dbReference>
<feature type="region of interest" description="Regulatory domain" evidence="12">
    <location>
        <begin position="423"/>
        <end position="580"/>
    </location>
</feature>
<dbReference type="FunFam" id="1.10.238.260:FF:000001">
    <property type="entry name" value="2-isopropylmalate synthase"/>
    <property type="match status" value="1"/>
</dbReference>
<dbReference type="NCBIfam" id="NF002084">
    <property type="entry name" value="PRK00915.1-1"/>
    <property type="match status" value="1"/>
</dbReference>
<dbReference type="InterPro" id="IPR050073">
    <property type="entry name" value="2-IPM_HCS-like"/>
</dbReference>
<evidence type="ECO:0000256" key="2">
    <source>
        <dbReference type="ARBA" id="ARBA00009396"/>
    </source>
</evidence>
<keyword evidence="7 12" id="KW-0808">Transferase</keyword>
<feature type="binding site" evidence="12">
    <location>
        <position position="232"/>
    </location>
    <ligand>
        <name>Mn(2+)</name>
        <dbReference type="ChEBI" id="CHEBI:29035"/>
    </ligand>
</feature>
<feature type="compositionally biased region" description="Basic residues" evidence="13">
    <location>
        <begin position="568"/>
        <end position="580"/>
    </location>
</feature>
<keyword evidence="10 12" id="KW-0100">Branched-chain amino acid biosynthesis</keyword>
<feature type="binding site" evidence="12">
    <location>
        <position position="234"/>
    </location>
    <ligand>
        <name>Mn(2+)</name>
        <dbReference type="ChEBI" id="CHEBI:29035"/>
    </ligand>
</feature>
<dbReference type="GO" id="GO:0003985">
    <property type="term" value="F:acetyl-CoA C-acetyltransferase activity"/>
    <property type="evidence" value="ECO:0007669"/>
    <property type="project" value="UniProtKB-UniRule"/>
</dbReference>
<evidence type="ECO:0000256" key="3">
    <source>
        <dbReference type="ARBA" id="ARBA00012973"/>
    </source>
</evidence>
<proteinExistence type="inferred from homology"/>
<comment type="catalytic activity">
    <reaction evidence="12">
        <text>3-methyl-2-oxobutanoate + acetyl-CoA + H2O = (2S)-2-isopropylmalate + CoA + H(+)</text>
        <dbReference type="Rhea" id="RHEA:21524"/>
        <dbReference type="ChEBI" id="CHEBI:1178"/>
        <dbReference type="ChEBI" id="CHEBI:11851"/>
        <dbReference type="ChEBI" id="CHEBI:15377"/>
        <dbReference type="ChEBI" id="CHEBI:15378"/>
        <dbReference type="ChEBI" id="CHEBI:57287"/>
        <dbReference type="ChEBI" id="CHEBI:57288"/>
        <dbReference type="EC" id="2.3.3.13"/>
    </reaction>
</comment>
<evidence type="ECO:0000256" key="8">
    <source>
        <dbReference type="ARBA" id="ARBA00022723"/>
    </source>
</evidence>
<dbReference type="InterPro" id="IPR013709">
    <property type="entry name" value="2-isopropylmalate_synth_dimer"/>
</dbReference>
<keyword evidence="12" id="KW-0963">Cytoplasm</keyword>
<dbReference type="Pfam" id="PF00682">
    <property type="entry name" value="HMGL-like"/>
    <property type="match status" value="1"/>
</dbReference>
<dbReference type="UniPathway" id="UPA00048">
    <property type="reaction ID" value="UER00070"/>
</dbReference>
<gene>
    <name evidence="12" type="primary">leuA</name>
    <name evidence="15" type="ORF">HMPREF1476_00439</name>
</gene>
<dbReference type="GO" id="GO:0030145">
    <property type="term" value="F:manganese ion binding"/>
    <property type="evidence" value="ECO:0007669"/>
    <property type="project" value="UniProtKB-UniRule"/>
</dbReference>
<evidence type="ECO:0000313" key="15">
    <source>
        <dbReference type="EMBL" id="EPE01129.1"/>
    </source>
</evidence>
<evidence type="ECO:0000256" key="12">
    <source>
        <dbReference type="HAMAP-Rule" id="MF_01025"/>
    </source>
</evidence>
<evidence type="ECO:0000256" key="7">
    <source>
        <dbReference type="ARBA" id="ARBA00022679"/>
    </source>
</evidence>
<dbReference type="PANTHER" id="PTHR10277:SF9">
    <property type="entry name" value="2-ISOPROPYLMALATE SYNTHASE 1, CHLOROPLASTIC-RELATED"/>
    <property type="match status" value="1"/>
</dbReference>
<dbReference type="HOGENOM" id="CLU_022158_0_1_4"/>
<dbReference type="NCBIfam" id="NF002086">
    <property type="entry name" value="PRK00915.1-3"/>
    <property type="match status" value="1"/>
</dbReference>
<evidence type="ECO:0000256" key="4">
    <source>
        <dbReference type="ARBA" id="ARBA00018198"/>
    </source>
</evidence>
<dbReference type="Pfam" id="PF22617">
    <property type="entry name" value="HCS_D2"/>
    <property type="match status" value="1"/>
</dbReference>
<dbReference type="STRING" id="1203554.HMPREF1476_00439"/>
<comment type="cofactor">
    <cofactor evidence="12">
        <name>Mn(2+)</name>
        <dbReference type="ChEBI" id="CHEBI:29035"/>
    </cofactor>
</comment>
<dbReference type="SUPFAM" id="SSF110921">
    <property type="entry name" value="2-isopropylmalate synthase LeuA, allosteric (dimerisation) domain"/>
    <property type="match status" value="1"/>
</dbReference>
<feature type="region of interest" description="Disordered" evidence="13">
    <location>
        <begin position="539"/>
        <end position="580"/>
    </location>
</feature>
<dbReference type="SUPFAM" id="SSF51569">
    <property type="entry name" value="Aldolase"/>
    <property type="match status" value="1"/>
</dbReference>
<keyword evidence="9 12" id="KW-0464">Manganese</keyword>
<dbReference type="Gene3D" id="3.30.160.270">
    <property type="match status" value="1"/>
</dbReference>
<dbReference type="InterPro" id="IPR005671">
    <property type="entry name" value="LeuA_bact_synth"/>
</dbReference>
<evidence type="ECO:0000256" key="5">
    <source>
        <dbReference type="ARBA" id="ARBA00022430"/>
    </source>
</evidence>
<evidence type="ECO:0000256" key="1">
    <source>
        <dbReference type="ARBA" id="ARBA00004689"/>
    </source>
</evidence>
<comment type="similarity">
    <text evidence="2 12">Belongs to the alpha-IPM synthase/homocitrate synthase family. LeuA type 1 subfamily.</text>
</comment>
<comment type="function">
    <text evidence="12">Catalyzes the condensation of the acetyl group of acetyl-CoA with 3-methyl-2-oxobutanoate (2-ketoisovalerate) to form 3-carboxy-3-hydroxy-4-methylpentanoate (2-isopropylmalate).</text>
</comment>
<sequence>MFFDIRQNEESARNYTTTILKRKNEGISKMADNRVIIFDTTLRDGEQALPQSLSMRQKLQIALALEELGVDVIEAGFPISSQGDFESVQTIAQTLKRSIPCGLSRAILKDVECAGEALKVAEHFRIHTFIATSSIHVKDKLRKSFDDVLAMGVAAVKCARQYTDDVEFSCEDAGRTPIDQLCRMVEEAIEAGATTINIPDTVGYTVPMEFGGIISQILNRVPNIDKAVLSVHCHNDLGMATANSLTAVQMGARQIECCMNGLGERAGNCSLEEVATAIRLRGKVLGGVETGIVSKNIARTSMLVSKICHEPVPAHKAIVGSNAFSHSSGIHQDGVLKNRETYEILTPESVGFASNTMLMTARSGRHMIQDCLRKLGYADDEYDLNDIYARFLKLADRKGQVFDYDLEALLFFTKLDEEDDLYHLDQMNVMSGSNGSIPTATVRLRVGRRTRTESSIGNGPVDAVFNCITHLTGVKFTLKSYEISANGSGMDALGQVDVTIESEDGRIFHGMGLSTDVIESSCLALLRAINNIERAKRIQSEKKRPGHTAKFYKAEAESLGDDADKPAKPVRKPRTRAPKA</sequence>
<dbReference type="InterPro" id="IPR036230">
    <property type="entry name" value="LeuA_allosteric_dom_sf"/>
</dbReference>
<keyword evidence="6 12" id="KW-0028">Amino-acid biosynthesis</keyword>
<dbReference type="EC" id="2.3.3.13" evidence="3 12"/>
<dbReference type="SMART" id="SM00917">
    <property type="entry name" value="LeuA_dimer"/>
    <property type="match status" value="1"/>
</dbReference>
<protein>
    <recommendedName>
        <fullName evidence="4 12">2-isopropylmalate synthase</fullName>
        <ecNumber evidence="3 12">2.3.3.13</ecNumber>
    </recommendedName>
    <alternativeName>
        <fullName evidence="11 12">Alpha-IPM synthase</fullName>
    </alternativeName>
    <alternativeName>
        <fullName evidence="12">Alpha-isopropylmalate synthase</fullName>
    </alternativeName>
</protein>
<evidence type="ECO:0000259" key="14">
    <source>
        <dbReference type="PROSITE" id="PS50991"/>
    </source>
</evidence>
<dbReference type="FunFam" id="3.20.20.70:FF:000010">
    <property type="entry name" value="2-isopropylmalate synthase"/>
    <property type="match status" value="1"/>
</dbReference>
<dbReference type="PROSITE" id="PS00816">
    <property type="entry name" value="AIPM_HOMOCIT_SYNTH_2"/>
    <property type="match status" value="1"/>
</dbReference>
<dbReference type="PROSITE" id="PS00815">
    <property type="entry name" value="AIPM_HOMOCIT_SYNTH_1"/>
    <property type="match status" value="1"/>
</dbReference>
<feature type="binding site" evidence="12">
    <location>
        <position position="268"/>
    </location>
    <ligand>
        <name>Mn(2+)</name>
        <dbReference type="ChEBI" id="CHEBI:29035"/>
    </ligand>
</feature>
<dbReference type="GO" id="GO:0003852">
    <property type="term" value="F:2-isopropylmalate synthase activity"/>
    <property type="evidence" value="ECO:0007669"/>
    <property type="project" value="UniProtKB-UniRule"/>
</dbReference>
<dbReference type="HAMAP" id="MF_01025">
    <property type="entry name" value="LeuA_type1"/>
    <property type="match status" value="1"/>
</dbReference>
<dbReference type="GO" id="GO:0005829">
    <property type="term" value="C:cytosol"/>
    <property type="evidence" value="ECO:0007669"/>
    <property type="project" value="TreeGrafter"/>
</dbReference>
<dbReference type="EMBL" id="ATCF01000005">
    <property type="protein sequence ID" value="EPE01129.1"/>
    <property type="molecule type" value="Genomic_DNA"/>
</dbReference>
<dbReference type="Pfam" id="PF08502">
    <property type="entry name" value="LeuA_dimer"/>
    <property type="match status" value="1"/>
</dbReference>
<evidence type="ECO:0000256" key="9">
    <source>
        <dbReference type="ARBA" id="ARBA00023211"/>
    </source>
</evidence>
<evidence type="ECO:0000313" key="16">
    <source>
        <dbReference type="Proteomes" id="UP000014400"/>
    </source>
</evidence>
<name>S3BIJ4_9BURK</name>
<keyword evidence="5 12" id="KW-0432">Leucine biosynthesis</keyword>
<evidence type="ECO:0000256" key="6">
    <source>
        <dbReference type="ARBA" id="ARBA00022605"/>
    </source>
</evidence>
<dbReference type="InterPro" id="IPR002034">
    <property type="entry name" value="AIPM/Hcit_synth_CS"/>
</dbReference>
<keyword evidence="8 12" id="KW-0479">Metal-binding</keyword>
<reference evidence="15 16" key="1">
    <citation type="submission" date="2013-04" db="EMBL/GenBank/DDBJ databases">
        <title>The Genome Sequence of Sutterella wadsworthensis HGA0223.</title>
        <authorList>
            <consortium name="The Broad Institute Genomics Platform"/>
            <person name="Earl A."/>
            <person name="Ward D."/>
            <person name="Feldgarden M."/>
            <person name="Gevers D."/>
            <person name="Schmidt T.M."/>
            <person name="Dover J."/>
            <person name="Dai D."/>
            <person name="Walker B."/>
            <person name="Young S."/>
            <person name="Zeng Q."/>
            <person name="Gargeya S."/>
            <person name="Fitzgerald M."/>
            <person name="Haas B."/>
            <person name="Abouelleil A."/>
            <person name="Allen A.W."/>
            <person name="Alvarado L."/>
            <person name="Arachchi H.M."/>
            <person name="Berlin A.M."/>
            <person name="Chapman S.B."/>
            <person name="Gainer-Dewar J."/>
            <person name="Goldberg J."/>
            <person name="Griggs A."/>
            <person name="Gujja S."/>
            <person name="Hansen M."/>
            <person name="Howarth C."/>
            <person name="Imamovic A."/>
            <person name="Ireland A."/>
            <person name="Larimer J."/>
            <person name="McCowan C."/>
            <person name="Murphy C."/>
            <person name="Pearson M."/>
            <person name="Poon T.W."/>
            <person name="Priest M."/>
            <person name="Roberts A."/>
            <person name="Saif S."/>
            <person name="Shea T."/>
            <person name="Sisk P."/>
            <person name="Sykes S."/>
            <person name="Wortman J."/>
            <person name="Nusbaum C."/>
            <person name="Birren B."/>
        </authorList>
    </citation>
    <scope>NUCLEOTIDE SEQUENCE [LARGE SCALE GENOMIC DNA]</scope>
    <source>
        <strain evidence="15 16">HGA0223</strain>
    </source>
</reference>
<keyword evidence="16" id="KW-1185">Reference proteome</keyword>
<dbReference type="GO" id="GO:0009098">
    <property type="term" value="P:L-leucine biosynthetic process"/>
    <property type="evidence" value="ECO:0007669"/>
    <property type="project" value="UniProtKB-UniRule"/>
</dbReference>
<dbReference type="Gene3D" id="1.10.238.260">
    <property type="match status" value="1"/>
</dbReference>
<evidence type="ECO:0000256" key="13">
    <source>
        <dbReference type="SAM" id="MobiDB-lite"/>
    </source>
</evidence>
<dbReference type="Proteomes" id="UP000014400">
    <property type="component" value="Unassembled WGS sequence"/>
</dbReference>
<dbReference type="PROSITE" id="PS50991">
    <property type="entry name" value="PYR_CT"/>
    <property type="match status" value="1"/>
</dbReference>
<dbReference type="AlphaFoldDB" id="S3BIJ4"/>
<dbReference type="InterPro" id="IPR013785">
    <property type="entry name" value="Aldolase_TIM"/>
</dbReference>
<feature type="compositionally biased region" description="Basic and acidic residues" evidence="13">
    <location>
        <begin position="552"/>
        <end position="567"/>
    </location>
</feature>
<comment type="subunit">
    <text evidence="12">Homodimer.</text>
</comment>
<dbReference type="PATRIC" id="fig|1203554.3.peg.425"/>
<dbReference type="eggNOG" id="COG0119">
    <property type="taxonomic scope" value="Bacteria"/>
</dbReference>
<comment type="caution">
    <text evidence="15">The sequence shown here is derived from an EMBL/GenBank/DDBJ whole genome shotgun (WGS) entry which is preliminary data.</text>
</comment>
<dbReference type="InterPro" id="IPR054691">
    <property type="entry name" value="LeuA/HCS_post-cat"/>
</dbReference>
<comment type="pathway">
    <text evidence="1 12">Amino-acid biosynthesis; L-leucine biosynthesis; L-leucine from 3-methyl-2-oxobutanoate: step 1/4.</text>
</comment>
<dbReference type="CDD" id="cd07940">
    <property type="entry name" value="DRE_TIM_IPMS"/>
    <property type="match status" value="1"/>
</dbReference>
<feature type="domain" description="Pyruvate carboxyltransferase" evidence="14">
    <location>
        <begin position="35"/>
        <end position="298"/>
    </location>
</feature>